<feature type="transmembrane region" description="Helical" evidence="6">
    <location>
        <begin position="170"/>
        <end position="193"/>
    </location>
</feature>
<reference evidence="8 9" key="1">
    <citation type="submission" date="2014-02" db="EMBL/GenBank/DDBJ databases">
        <title>The Genome Sequence of Trichophyton interdigitale MR816.</title>
        <authorList>
            <consortium name="The Broad Institute Genomics Platform"/>
            <person name="Cuomo C.A."/>
            <person name="White T.C."/>
            <person name="Graser Y."/>
            <person name="Martinez-Rossi N."/>
            <person name="Heitman J."/>
            <person name="Young S.K."/>
            <person name="Zeng Q."/>
            <person name="Gargeya S."/>
            <person name="Abouelleil A."/>
            <person name="Alvarado L."/>
            <person name="Chapman S.B."/>
            <person name="Gainer-Dewar J."/>
            <person name="Goldberg J."/>
            <person name="Griggs A."/>
            <person name="Gujja S."/>
            <person name="Hansen M."/>
            <person name="Howarth C."/>
            <person name="Imamovic A."/>
            <person name="Larimer J."/>
            <person name="Martinez D."/>
            <person name="Murphy C."/>
            <person name="Pearson M.D."/>
            <person name="Persinoti G."/>
            <person name="Poon T."/>
            <person name="Priest M."/>
            <person name="Roberts A.D."/>
            <person name="Saif S."/>
            <person name="Shea T.D."/>
            <person name="Sykes S.N."/>
            <person name="Wortman J."/>
            <person name="Nusbaum C."/>
            <person name="Birren B."/>
        </authorList>
    </citation>
    <scope>NUCLEOTIDE SEQUENCE [LARGE SCALE GENOMIC DNA]</scope>
    <source>
        <strain evidence="8 9">MR816</strain>
    </source>
</reference>
<organism evidence="8 9">
    <name type="scientific">Trichophyton interdigitale (strain MR816)</name>
    <dbReference type="NCBI Taxonomy" id="1215338"/>
    <lineage>
        <taxon>Eukaryota</taxon>
        <taxon>Fungi</taxon>
        <taxon>Dikarya</taxon>
        <taxon>Ascomycota</taxon>
        <taxon>Pezizomycotina</taxon>
        <taxon>Eurotiomycetes</taxon>
        <taxon>Eurotiomycetidae</taxon>
        <taxon>Onygenales</taxon>
        <taxon>Arthrodermataceae</taxon>
        <taxon>Trichophyton</taxon>
    </lineage>
</organism>
<feature type="domain" description="G-protein coupled receptors family 2 profile 2" evidence="7">
    <location>
        <begin position="11"/>
        <end position="197"/>
    </location>
</feature>
<evidence type="ECO:0000313" key="9">
    <source>
        <dbReference type="Proteomes" id="UP000024533"/>
    </source>
</evidence>
<feature type="transmembrane region" description="Helical" evidence="6">
    <location>
        <begin position="86"/>
        <end position="108"/>
    </location>
</feature>
<dbReference type="GO" id="GO:0004930">
    <property type="term" value="F:G protein-coupled receptor activity"/>
    <property type="evidence" value="ECO:0007669"/>
    <property type="project" value="TreeGrafter"/>
</dbReference>
<feature type="region of interest" description="Disordered" evidence="5">
    <location>
        <begin position="273"/>
        <end position="327"/>
    </location>
</feature>
<feature type="compositionally biased region" description="Polar residues" evidence="5">
    <location>
        <begin position="314"/>
        <end position="327"/>
    </location>
</feature>
<gene>
    <name evidence="8" type="ORF">H109_07356</name>
</gene>
<evidence type="ECO:0000256" key="2">
    <source>
        <dbReference type="ARBA" id="ARBA00022692"/>
    </source>
</evidence>
<dbReference type="SUPFAM" id="SSF81321">
    <property type="entry name" value="Family A G protein-coupled receptor-like"/>
    <property type="match status" value="1"/>
</dbReference>
<keyword evidence="2 6" id="KW-0812">Transmembrane</keyword>
<keyword evidence="9" id="KW-1185">Reference proteome</keyword>
<dbReference type="STRING" id="1215338.A0A059IYK9"/>
<dbReference type="Pfam" id="PF05462">
    <property type="entry name" value="Dicty_CAR"/>
    <property type="match status" value="1"/>
</dbReference>
<protein>
    <recommendedName>
        <fullName evidence="7">G-protein coupled receptors family 2 profile 2 domain-containing protein</fullName>
    </recommendedName>
</protein>
<dbReference type="Gene3D" id="1.20.1070.10">
    <property type="entry name" value="Rhodopsin 7-helix transmembrane proteins"/>
    <property type="match status" value="1"/>
</dbReference>
<comment type="caution">
    <text evidence="8">The sequence shown here is derived from an EMBL/GenBank/DDBJ whole genome shotgun (WGS) entry which is preliminary data.</text>
</comment>
<dbReference type="GO" id="GO:0007166">
    <property type="term" value="P:cell surface receptor signaling pathway"/>
    <property type="evidence" value="ECO:0007669"/>
    <property type="project" value="InterPro"/>
</dbReference>
<dbReference type="PANTHER" id="PTHR23112:SF0">
    <property type="entry name" value="TRANSMEMBRANE PROTEIN 116"/>
    <property type="match status" value="1"/>
</dbReference>
<evidence type="ECO:0000256" key="4">
    <source>
        <dbReference type="ARBA" id="ARBA00023136"/>
    </source>
</evidence>
<dbReference type="GO" id="GO:0007189">
    <property type="term" value="P:adenylate cyclase-activating G protein-coupled receptor signaling pathway"/>
    <property type="evidence" value="ECO:0007669"/>
    <property type="project" value="TreeGrafter"/>
</dbReference>
<dbReference type="OrthoDB" id="18453at2759"/>
<dbReference type="HOGENOM" id="CLU_024810_3_1_1"/>
<feature type="transmembrane region" description="Helical" evidence="6">
    <location>
        <begin position="120"/>
        <end position="140"/>
    </location>
</feature>
<evidence type="ECO:0000313" key="8">
    <source>
        <dbReference type="EMBL" id="KDB20676.1"/>
    </source>
</evidence>
<proteinExistence type="predicted"/>
<feature type="region of interest" description="Disordered" evidence="5">
    <location>
        <begin position="235"/>
        <end position="258"/>
    </location>
</feature>
<keyword evidence="4 6" id="KW-0472">Membrane</keyword>
<comment type="subcellular location">
    <subcellularLocation>
        <location evidence="1">Membrane</location>
        <topology evidence="1">Multi-pass membrane protein</topology>
    </subcellularLocation>
</comment>
<evidence type="ECO:0000256" key="1">
    <source>
        <dbReference type="ARBA" id="ARBA00004141"/>
    </source>
</evidence>
<name>A0A059IYK9_TRIIM</name>
<evidence type="ECO:0000256" key="3">
    <source>
        <dbReference type="ARBA" id="ARBA00022989"/>
    </source>
</evidence>
<sequence length="443" mass="50799">MPFSERQLHVLHITERVSSTISFAGCLFVVLTFVSSRRFRTPVNRLIFFATGGNLLGICATGTSRFGISAGEDSALCQWQAHFIQWFHVADALWAFCMACNVYLTLFHRYSTAELRKLEWKYMIICYLFPFIPAFTFLFIKSEEKGKVYGDATLWCWIRPEWSVLRIGGVYGPIWTTILITLGIYLYSARYILASRRDIQRLRNISLTLSHVESTTAGVTEASSYTEHDISPGLQQHAQQGSQHTDQQQQQQQKVQPQQLTYHLENWPEPELRQDHLGDDLEPAYFPPASPRQTTHGPELGGTEDEIDIEHAPGNNQSFPGIHGTSSSDKYRIRKASWERQSAAWAYSKFALLFFCSLLVTWVPASLNRVYAFVEPNKQSNVLTYIASLVLPLQGFWNTLVYASVSSSAISSYASLYRHNPHLLYQWLHPKRLYNYISRPFKR</sequence>
<dbReference type="EMBL" id="AOKY01000720">
    <property type="protein sequence ID" value="KDB20676.1"/>
    <property type="molecule type" value="Genomic_DNA"/>
</dbReference>
<evidence type="ECO:0000259" key="7">
    <source>
        <dbReference type="PROSITE" id="PS50261"/>
    </source>
</evidence>
<dbReference type="Proteomes" id="UP000024533">
    <property type="component" value="Unassembled WGS sequence"/>
</dbReference>
<dbReference type="GO" id="GO:0005886">
    <property type="term" value="C:plasma membrane"/>
    <property type="evidence" value="ECO:0007669"/>
    <property type="project" value="TreeGrafter"/>
</dbReference>
<dbReference type="OMA" id="RMEIPYL"/>
<feature type="transmembrane region" description="Helical" evidence="6">
    <location>
        <begin position="46"/>
        <end position="66"/>
    </location>
</feature>
<dbReference type="PANTHER" id="PTHR23112">
    <property type="entry name" value="G PROTEIN-COUPLED RECEPTOR 157-RELATED"/>
    <property type="match status" value="1"/>
</dbReference>
<dbReference type="AlphaFoldDB" id="A0A059IYK9"/>
<accession>A0A059IYK9</accession>
<dbReference type="PROSITE" id="PS50261">
    <property type="entry name" value="G_PROTEIN_RECEP_F2_4"/>
    <property type="match status" value="1"/>
</dbReference>
<dbReference type="InterPro" id="IPR017981">
    <property type="entry name" value="GPCR_2-like_7TM"/>
</dbReference>
<evidence type="ECO:0000256" key="5">
    <source>
        <dbReference type="SAM" id="MobiDB-lite"/>
    </source>
</evidence>
<keyword evidence="3 6" id="KW-1133">Transmembrane helix</keyword>
<feature type="transmembrane region" description="Helical" evidence="6">
    <location>
        <begin position="344"/>
        <end position="363"/>
    </location>
</feature>
<evidence type="ECO:0000256" key="6">
    <source>
        <dbReference type="SAM" id="Phobius"/>
    </source>
</evidence>
<feature type="transmembrane region" description="Helical" evidence="6">
    <location>
        <begin position="16"/>
        <end position="34"/>
    </location>
</feature>
<feature type="transmembrane region" description="Helical" evidence="6">
    <location>
        <begin position="383"/>
        <end position="405"/>
    </location>
</feature>